<feature type="compositionally biased region" description="Low complexity" evidence="1">
    <location>
        <begin position="296"/>
        <end position="307"/>
    </location>
</feature>
<feature type="domain" description="KA1" evidence="2">
    <location>
        <begin position="307"/>
        <end position="359"/>
    </location>
</feature>
<organism evidence="3">
    <name type="scientific">Rodentolepis nana</name>
    <name type="common">Dwarf tapeworm</name>
    <name type="synonym">Hymenolepis nana</name>
    <dbReference type="NCBI Taxonomy" id="102285"/>
    <lineage>
        <taxon>Eukaryota</taxon>
        <taxon>Metazoa</taxon>
        <taxon>Spiralia</taxon>
        <taxon>Lophotrochozoa</taxon>
        <taxon>Platyhelminthes</taxon>
        <taxon>Cestoda</taxon>
        <taxon>Eucestoda</taxon>
        <taxon>Cyclophyllidea</taxon>
        <taxon>Hymenolepididae</taxon>
        <taxon>Rodentolepis</taxon>
    </lineage>
</organism>
<dbReference type="STRING" id="102285.A0A0R3TH46"/>
<dbReference type="WBParaSite" id="HNAJ_0000638701-mRNA-1">
    <property type="protein sequence ID" value="HNAJ_0000638701-mRNA-1"/>
    <property type="gene ID" value="HNAJ_0000638701"/>
</dbReference>
<sequence>LTEHTAANRDIQLMPPPAISKRSIGLQTPSRKEFPNPVITTLSPGRSIDSQLNQISKDLGLNERENYTGSRPPSEQILGRTIIETDDDGGPGGKTMASSADDLLNSMCYDLDGTVEYSLSTTTTNPQDNGNSFNLGGSGGGDTSVCSSNATGSGTSVSHGSGSANLFRQFILSRKTTTTSSGAVALPAGSKLKKIRIGGSVGGGGGGILGSGNNNVMLAKPDLSAVEILEKISESLTKNSIRFTLKRQVLLRHGFVCTFANDWGRALLEFSIEVVAVVGKTSISKRLHLQASKKLSSNTSTGSNPTPVLDKPTSSSELQRGRSPSIESSSQLGIKIKRLHGDAFTYASICRTVLDQADVKAEVAVVASQVVTTKK</sequence>
<dbReference type="AlphaFoldDB" id="A0A0R3TH46"/>
<dbReference type="PROSITE" id="PS50032">
    <property type="entry name" value="KA1"/>
    <property type="match status" value="1"/>
</dbReference>
<reference evidence="3" key="1">
    <citation type="submission" date="2017-02" db="UniProtKB">
        <authorList>
            <consortium name="WormBaseParasite"/>
        </authorList>
    </citation>
    <scope>IDENTIFICATION</scope>
</reference>
<evidence type="ECO:0000256" key="1">
    <source>
        <dbReference type="SAM" id="MobiDB-lite"/>
    </source>
</evidence>
<evidence type="ECO:0000313" key="3">
    <source>
        <dbReference type="WBParaSite" id="HNAJ_0000638701-mRNA-1"/>
    </source>
</evidence>
<dbReference type="Gene3D" id="3.30.310.80">
    <property type="entry name" value="Kinase associated domain 1, KA1"/>
    <property type="match status" value="1"/>
</dbReference>
<dbReference type="InterPro" id="IPR001772">
    <property type="entry name" value="KA1_dom"/>
</dbReference>
<proteinExistence type="predicted"/>
<feature type="region of interest" description="Disordered" evidence="1">
    <location>
        <begin position="294"/>
        <end position="329"/>
    </location>
</feature>
<name>A0A0R3TH46_RODNA</name>
<evidence type="ECO:0000259" key="2">
    <source>
        <dbReference type="PROSITE" id="PS50032"/>
    </source>
</evidence>
<protein>
    <submittedName>
        <fullName evidence="3">KA1 domain-containing protein</fullName>
    </submittedName>
</protein>
<accession>A0A0R3TH46</accession>